<gene>
    <name evidence="3" type="ORF">NP233_g2625</name>
</gene>
<dbReference type="AlphaFoldDB" id="A0AAD5VXZ0"/>
<dbReference type="InterPro" id="IPR002589">
    <property type="entry name" value="Macro_dom"/>
</dbReference>
<comment type="caution">
    <text evidence="3">The sequence shown here is derived from an EMBL/GenBank/DDBJ whole genome shotgun (WGS) entry which is preliminary data.</text>
</comment>
<dbReference type="InterPro" id="IPR043472">
    <property type="entry name" value="Macro_dom-like"/>
</dbReference>
<evidence type="ECO:0000256" key="1">
    <source>
        <dbReference type="SAM" id="MobiDB-lite"/>
    </source>
</evidence>
<dbReference type="SUPFAM" id="SSF52949">
    <property type="entry name" value="Macro domain-like"/>
    <property type="match status" value="1"/>
</dbReference>
<sequence length="246" mass="26094">MSSTSSQSQKLLLLDDVPTVRKLLATGSVQKGEAREGIEPNDELLDKVAFYRGDITMLEADAIVNAANKTLLGGGGVDGAIHSAAGPALLEECRSLDGCDTGDAKLTNGYNLPASYVIHAVGPVYYTGNKGTSAAQLASCYRRSLEIAVEHNLKSIAFPCISTGVYGYPNEPAAEIALTETRKFLESEKGAKLNRVVFCAFLARDEGIYRNLLPRIFPPSGATDEKKEDTAESTNTDAQGKGATST</sequence>
<evidence type="ECO:0000313" key="4">
    <source>
        <dbReference type="Proteomes" id="UP001213000"/>
    </source>
</evidence>
<dbReference type="Gene3D" id="3.40.220.10">
    <property type="entry name" value="Leucine Aminopeptidase, subunit E, domain 1"/>
    <property type="match status" value="1"/>
</dbReference>
<reference evidence="3" key="1">
    <citation type="submission" date="2022-07" db="EMBL/GenBank/DDBJ databases">
        <title>Genome Sequence of Leucocoprinus birnbaumii.</title>
        <authorList>
            <person name="Buettner E."/>
        </authorList>
    </citation>
    <scope>NUCLEOTIDE SEQUENCE</scope>
    <source>
        <strain evidence="3">VT141</strain>
    </source>
</reference>
<dbReference type="Proteomes" id="UP001213000">
    <property type="component" value="Unassembled WGS sequence"/>
</dbReference>
<protein>
    <recommendedName>
        <fullName evidence="2">Macro domain-containing protein</fullName>
    </recommendedName>
</protein>
<dbReference type="NCBIfam" id="NF001664">
    <property type="entry name" value="PRK00431.1-6"/>
    <property type="match status" value="1"/>
</dbReference>
<keyword evidence="4" id="KW-1185">Reference proteome</keyword>
<dbReference type="PANTHER" id="PTHR11106">
    <property type="entry name" value="GANGLIOSIDE INDUCED DIFFERENTIATION ASSOCIATED PROTEIN 2-RELATED"/>
    <property type="match status" value="1"/>
</dbReference>
<feature type="compositionally biased region" description="Polar residues" evidence="1">
    <location>
        <begin position="232"/>
        <end position="246"/>
    </location>
</feature>
<dbReference type="SMART" id="SM00506">
    <property type="entry name" value="A1pp"/>
    <property type="match status" value="1"/>
</dbReference>
<proteinExistence type="predicted"/>
<organism evidence="3 4">
    <name type="scientific">Leucocoprinus birnbaumii</name>
    <dbReference type="NCBI Taxonomy" id="56174"/>
    <lineage>
        <taxon>Eukaryota</taxon>
        <taxon>Fungi</taxon>
        <taxon>Dikarya</taxon>
        <taxon>Basidiomycota</taxon>
        <taxon>Agaricomycotina</taxon>
        <taxon>Agaricomycetes</taxon>
        <taxon>Agaricomycetidae</taxon>
        <taxon>Agaricales</taxon>
        <taxon>Agaricineae</taxon>
        <taxon>Agaricaceae</taxon>
        <taxon>Leucocoprinus</taxon>
    </lineage>
</organism>
<dbReference type="PANTHER" id="PTHR11106:SF27">
    <property type="entry name" value="MACRO DOMAIN-CONTAINING PROTEIN"/>
    <property type="match status" value="1"/>
</dbReference>
<evidence type="ECO:0000259" key="2">
    <source>
        <dbReference type="PROSITE" id="PS51154"/>
    </source>
</evidence>
<name>A0AAD5VXZ0_9AGAR</name>
<feature type="domain" description="Macro" evidence="2">
    <location>
        <begin position="35"/>
        <end position="217"/>
    </location>
</feature>
<dbReference type="PROSITE" id="PS51154">
    <property type="entry name" value="MACRO"/>
    <property type="match status" value="1"/>
</dbReference>
<accession>A0AAD5VXZ0</accession>
<dbReference type="CDD" id="cd02908">
    <property type="entry name" value="Macro_OAADPr_deacetylase"/>
    <property type="match status" value="1"/>
</dbReference>
<evidence type="ECO:0000313" key="3">
    <source>
        <dbReference type="EMBL" id="KAJ3573125.1"/>
    </source>
</evidence>
<feature type="region of interest" description="Disordered" evidence="1">
    <location>
        <begin position="219"/>
        <end position="246"/>
    </location>
</feature>
<dbReference type="Pfam" id="PF01661">
    <property type="entry name" value="Macro"/>
    <property type="match status" value="1"/>
</dbReference>
<dbReference type="EMBL" id="JANIEX010000114">
    <property type="protein sequence ID" value="KAJ3573125.1"/>
    <property type="molecule type" value="Genomic_DNA"/>
</dbReference>